<name>A0ABM0XPX9_CAMSA</name>
<feature type="transmembrane region" description="Helical" evidence="6">
    <location>
        <begin position="124"/>
        <end position="143"/>
    </location>
</feature>
<keyword evidence="6" id="KW-1133">Transmembrane helix</keyword>
<feature type="domain" description="GRF-type" evidence="7">
    <location>
        <begin position="25"/>
        <end position="68"/>
    </location>
</feature>
<proteinExistence type="predicted"/>
<keyword evidence="6" id="KW-0472">Membrane</keyword>
<organism evidence="8 9">
    <name type="scientific">Camelina sativa</name>
    <name type="common">False flax</name>
    <name type="synonym">Myagrum sativum</name>
    <dbReference type="NCBI Taxonomy" id="90675"/>
    <lineage>
        <taxon>Eukaryota</taxon>
        <taxon>Viridiplantae</taxon>
        <taxon>Streptophyta</taxon>
        <taxon>Embryophyta</taxon>
        <taxon>Tracheophyta</taxon>
        <taxon>Spermatophyta</taxon>
        <taxon>Magnoliopsida</taxon>
        <taxon>eudicotyledons</taxon>
        <taxon>Gunneridae</taxon>
        <taxon>Pentapetalae</taxon>
        <taxon>rosids</taxon>
        <taxon>malvids</taxon>
        <taxon>Brassicales</taxon>
        <taxon>Brassicaceae</taxon>
        <taxon>Camelineae</taxon>
        <taxon>Camelina</taxon>
    </lineage>
</organism>
<dbReference type="GeneID" id="104766875"/>
<evidence type="ECO:0000256" key="6">
    <source>
        <dbReference type="SAM" id="Phobius"/>
    </source>
</evidence>
<dbReference type="RefSeq" id="XP_010489145.1">
    <property type="nucleotide sequence ID" value="XM_010490843.2"/>
</dbReference>
<evidence type="ECO:0000313" key="9">
    <source>
        <dbReference type="RefSeq" id="XP_010489145.1"/>
    </source>
</evidence>
<keyword evidence="1" id="KW-0479">Metal-binding</keyword>
<feature type="coiled-coil region" evidence="5">
    <location>
        <begin position="66"/>
        <end position="118"/>
    </location>
</feature>
<sequence length="145" mass="16823">MSDSSSSYRSAHRFSPPEIPTSCRCWCGQETITFTSKTKENPYRIFYRCSIALKRSNEEHLFKWVDEALVEEIQKVNGKLKRIEKDLSDLRINVIQNLDLQKEMLKKLEENMVKKIEDKMASSALKTIGIVVVIGGELVWLWGRI</sequence>
<evidence type="ECO:0000256" key="2">
    <source>
        <dbReference type="ARBA" id="ARBA00022771"/>
    </source>
</evidence>
<gene>
    <name evidence="9" type="primary">LOC104766875</name>
</gene>
<keyword evidence="2 4" id="KW-0863">Zinc-finger</keyword>
<protein>
    <submittedName>
        <fullName evidence="9">Uncharacterized protein At4g04775-like</fullName>
    </submittedName>
</protein>
<evidence type="ECO:0000256" key="4">
    <source>
        <dbReference type="PROSITE-ProRule" id="PRU01343"/>
    </source>
</evidence>
<dbReference type="PROSITE" id="PS51999">
    <property type="entry name" value="ZF_GRF"/>
    <property type="match status" value="1"/>
</dbReference>
<keyword evidence="6" id="KW-0812">Transmembrane</keyword>
<evidence type="ECO:0000259" key="7">
    <source>
        <dbReference type="PROSITE" id="PS51999"/>
    </source>
</evidence>
<evidence type="ECO:0000256" key="5">
    <source>
        <dbReference type="SAM" id="Coils"/>
    </source>
</evidence>
<dbReference type="PANTHER" id="PTHR33248">
    <property type="entry name" value="ZINC ION-BINDING PROTEIN"/>
    <property type="match status" value="1"/>
</dbReference>
<dbReference type="InterPro" id="IPR010666">
    <property type="entry name" value="Znf_GRF"/>
</dbReference>
<evidence type="ECO:0000256" key="1">
    <source>
        <dbReference type="ARBA" id="ARBA00022723"/>
    </source>
</evidence>
<reference evidence="9" key="2">
    <citation type="submission" date="2025-08" db="UniProtKB">
        <authorList>
            <consortium name="RefSeq"/>
        </authorList>
    </citation>
    <scope>IDENTIFICATION</scope>
    <source>
        <tissue evidence="9">Leaf</tissue>
    </source>
</reference>
<evidence type="ECO:0000313" key="8">
    <source>
        <dbReference type="Proteomes" id="UP000694864"/>
    </source>
</evidence>
<keyword evidence="5" id="KW-0175">Coiled coil</keyword>
<keyword evidence="8" id="KW-1185">Reference proteome</keyword>
<accession>A0ABM0XPX9</accession>
<reference evidence="8" key="1">
    <citation type="journal article" date="2014" name="Nat. Commun.">
        <title>The emerging biofuel crop Camelina sativa retains a highly undifferentiated hexaploid genome structure.</title>
        <authorList>
            <person name="Kagale S."/>
            <person name="Koh C."/>
            <person name="Nixon J."/>
            <person name="Bollina V."/>
            <person name="Clarke W.E."/>
            <person name="Tuteja R."/>
            <person name="Spillane C."/>
            <person name="Robinson S.J."/>
            <person name="Links M.G."/>
            <person name="Clarke C."/>
            <person name="Higgins E.E."/>
            <person name="Huebert T."/>
            <person name="Sharpe A.G."/>
            <person name="Parkin I.A."/>
        </authorList>
    </citation>
    <scope>NUCLEOTIDE SEQUENCE [LARGE SCALE GENOMIC DNA]</scope>
    <source>
        <strain evidence="8">cv. DH55</strain>
    </source>
</reference>
<keyword evidence="3" id="KW-0862">Zinc</keyword>
<dbReference type="Proteomes" id="UP000694864">
    <property type="component" value="Chromosome 19"/>
</dbReference>
<evidence type="ECO:0000256" key="3">
    <source>
        <dbReference type="ARBA" id="ARBA00022833"/>
    </source>
</evidence>